<keyword evidence="2" id="KW-0540">Nuclease</keyword>
<keyword evidence="2" id="KW-0378">Hydrolase</keyword>
<feature type="compositionally biased region" description="Basic and acidic residues" evidence="1">
    <location>
        <begin position="1"/>
        <end position="11"/>
    </location>
</feature>
<keyword evidence="2" id="KW-0269">Exonuclease</keyword>
<proteinExistence type="predicted"/>
<gene>
    <name evidence="2" type="primary">QtsA-10054</name>
    <name evidence="2" type="ORF">g.141205</name>
</gene>
<organism evidence="2">
    <name type="scientific">Anthurium amnicola</name>
    <dbReference type="NCBI Taxonomy" id="1678845"/>
    <lineage>
        <taxon>Eukaryota</taxon>
        <taxon>Viridiplantae</taxon>
        <taxon>Streptophyta</taxon>
        <taxon>Embryophyta</taxon>
        <taxon>Tracheophyta</taxon>
        <taxon>Spermatophyta</taxon>
        <taxon>Magnoliopsida</taxon>
        <taxon>Liliopsida</taxon>
        <taxon>Araceae</taxon>
        <taxon>Pothoideae</taxon>
        <taxon>Potheae</taxon>
        <taxon>Anthurium</taxon>
    </lineage>
</organism>
<evidence type="ECO:0000256" key="1">
    <source>
        <dbReference type="SAM" id="MobiDB-lite"/>
    </source>
</evidence>
<feature type="region of interest" description="Disordered" evidence="1">
    <location>
        <begin position="1"/>
        <end position="20"/>
    </location>
</feature>
<reference evidence="2" key="1">
    <citation type="submission" date="2015-07" db="EMBL/GenBank/DDBJ databases">
        <title>Transcriptome Assembly of Anthurium amnicola.</title>
        <authorList>
            <person name="Suzuki J."/>
        </authorList>
    </citation>
    <scope>NUCLEOTIDE SEQUENCE</scope>
</reference>
<name>A0A1D1YWJ5_9ARAE</name>
<dbReference type="GO" id="GO:0004527">
    <property type="term" value="F:exonuclease activity"/>
    <property type="evidence" value="ECO:0007669"/>
    <property type="project" value="UniProtKB-KW"/>
</dbReference>
<protein>
    <submittedName>
        <fullName evidence="2">Putative RNA exonuclease NEF-sp</fullName>
    </submittedName>
</protein>
<evidence type="ECO:0000313" key="2">
    <source>
        <dbReference type="EMBL" id="JAT59028.1"/>
    </source>
</evidence>
<sequence length="119" mass="12965">MALREGTEIGPRRRRRRRARGDTWACAGVVGSTWDVDEKDEGGVGLDGVEGEVLRRVGYLEPVFQLHAPRLPVLPAFPGPAPQERNGLPVLSSAMGVPFLRGAEDCGAQSEKEKKDCVR</sequence>
<accession>A0A1D1YWJ5</accession>
<dbReference type="EMBL" id="GDJX01008908">
    <property type="protein sequence ID" value="JAT59028.1"/>
    <property type="molecule type" value="Transcribed_RNA"/>
</dbReference>
<dbReference type="AlphaFoldDB" id="A0A1D1YWJ5"/>